<dbReference type="AlphaFoldDB" id="A0A2A2JZF9"/>
<dbReference type="EMBL" id="LIAE01010021">
    <property type="protein sequence ID" value="PAV66919.1"/>
    <property type="molecule type" value="Genomic_DNA"/>
</dbReference>
<evidence type="ECO:0000256" key="1">
    <source>
        <dbReference type="SAM" id="MobiDB-lite"/>
    </source>
</evidence>
<comment type="caution">
    <text evidence="2">The sequence shown here is derived from an EMBL/GenBank/DDBJ whole genome shotgun (WGS) entry which is preliminary data.</text>
</comment>
<dbReference type="Proteomes" id="UP000218231">
    <property type="component" value="Unassembled WGS sequence"/>
</dbReference>
<organism evidence="2 3">
    <name type="scientific">Diploscapter pachys</name>
    <dbReference type="NCBI Taxonomy" id="2018661"/>
    <lineage>
        <taxon>Eukaryota</taxon>
        <taxon>Metazoa</taxon>
        <taxon>Ecdysozoa</taxon>
        <taxon>Nematoda</taxon>
        <taxon>Chromadorea</taxon>
        <taxon>Rhabditida</taxon>
        <taxon>Rhabditina</taxon>
        <taxon>Rhabditomorpha</taxon>
        <taxon>Rhabditoidea</taxon>
        <taxon>Rhabditidae</taxon>
        <taxon>Diploscapter</taxon>
    </lineage>
</organism>
<keyword evidence="3" id="KW-1185">Reference proteome</keyword>
<evidence type="ECO:0000313" key="2">
    <source>
        <dbReference type="EMBL" id="PAV66919.1"/>
    </source>
</evidence>
<reference evidence="2 3" key="1">
    <citation type="journal article" date="2017" name="Curr. Biol.">
        <title>Genome architecture and evolution of a unichromosomal asexual nematode.</title>
        <authorList>
            <person name="Fradin H."/>
            <person name="Zegar C."/>
            <person name="Gutwein M."/>
            <person name="Lucas J."/>
            <person name="Kovtun M."/>
            <person name="Corcoran D."/>
            <person name="Baugh L.R."/>
            <person name="Kiontke K."/>
            <person name="Gunsalus K."/>
            <person name="Fitch D.H."/>
            <person name="Piano F."/>
        </authorList>
    </citation>
    <scope>NUCLEOTIDE SEQUENCE [LARGE SCALE GENOMIC DNA]</scope>
    <source>
        <strain evidence="2">PF1309</strain>
    </source>
</reference>
<evidence type="ECO:0000313" key="3">
    <source>
        <dbReference type="Proteomes" id="UP000218231"/>
    </source>
</evidence>
<sequence length="149" mass="16260">MAHDLHAVDAGKQPVQDGQIEGFGQSRVARRTPVIETLHHMAERGQAANDLRGGITIVFGKQDSHPPGFRDRSGRVNAQDVEGARYGVRLGAADRRQGACDGEPDQTGPRIQRTGPGSHLRPDRALMRDRGPLSRQHVEHPVLACRKQG</sequence>
<proteinExistence type="predicted"/>
<feature type="compositionally biased region" description="Basic and acidic residues" evidence="1">
    <location>
        <begin position="62"/>
        <end position="74"/>
    </location>
</feature>
<gene>
    <name evidence="2" type="ORF">WR25_00349</name>
</gene>
<feature type="compositionally biased region" description="Basic and acidic residues" evidence="1">
    <location>
        <begin position="120"/>
        <end position="140"/>
    </location>
</feature>
<protein>
    <submittedName>
        <fullName evidence="2">Uncharacterized protein</fullName>
    </submittedName>
</protein>
<feature type="region of interest" description="Disordered" evidence="1">
    <location>
        <begin position="61"/>
        <end position="149"/>
    </location>
</feature>
<accession>A0A2A2JZF9</accession>
<name>A0A2A2JZF9_9BILA</name>